<feature type="region of interest" description="Disordered" evidence="1">
    <location>
        <begin position="1"/>
        <end position="34"/>
    </location>
</feature>
<evidence type="ECO:0000313" key="2">
    <source>
        <dbReference type="EMBL" id="EGP92463.1"/>
    </source>
</evidence>
<gene>
    <name evidence="2" type="ORF">MYCGRDRAFT_102274</name>
</gene>
<reference evidence="2 3" key="1">
    <citation type="journal article" date="2011" name="PLoS Genet.">
        <title>Finished genome of the fungal wheat pathogen Mycosphaerella graminicola reveals dispensome structure, chromosome plasticity, and stealth pathogenesis.</title>
        <authorList>
            <person name="Goodwin S.B."/>
            <person name="Ben M'barek S."/>
            <person name="Dhillon B."/>
            <person name="Wittenberg A.H.J."/>
            <person name="Crane C.F."/>
            <person name="Hane J.K."/>
            <person name="Foster A.J."/>
            <person name="Van der Lee T.A.J."/>
            <person name="Grimwood J."/>
            <person name="Aerts A."/>
            <person name="Antoniw J."/>
            <person name="Bailey A."/>
            <person name="Bluhm B."/>
            <person name="Bowler J."/>
            <person name="Bristow J."/>
            <person name="van der Burgt A."/>
            <person name="Canto-Canche B."/>
            <person name="Churchill A.C.L."/>
            <person name="Conde-Ferraez L."/>
            <person name="Cools H.J."/>
            <person name="Coutinho P.M."/>
            <person name="Csukai M."/>
            <person name="Dehal P."/>
            <person name="De Wit P."/>
            <person name="Donzelli B."/>
            <person name="van de Geest H.C."/>
            <person name="van Ham R.C.H.J."/>
            <person name="Hammond-Kosack K.E."/>
            <person name="Henrissat B."/>
            <person name="Kilian A."/>
            <person name="Kobayashi A.K."/>
            <person name="Koopmann E."/>
            <person name="Kourmpetis Y."/>
            <person name="Kuzniar A."/>
            <person name="Lindquist E."/>
            <person name="Lombard V."/>
            <person name="Maliepaard C."/>
            <person name="Martins N."/>
            <person name="Mehrabi R."/>
            <person name="Nap J.P.H."/>
            <person name="Ponomarenko A."/>
            <person name="Rudd J.J."/>
            <person name="Salamov A."/>
            <person name="Schmutz J."/>
            <person name="Schouten H.J."/>
            <person name="Shapiro H."/>
            <person name="Stergiopoulos I."/>
            <person name="Torriani S.F.F."/>
            <person name="Tu H."/>
            <person name="de Vries R.P."/>
            <person name="Waalwijk C."/>
            <person name="Ware S.B."/>
            <person name="Wiebenga A."/>
            <person name="Zwiers L.-H."/>
            <person name="Oliver R.P."/>
            <person name="Grigoriev I.V."/>
            <person name="Kema G.H.J."/>
        </authorList>
    </citation>
    <scope>NUCLEOTIDE SEQUENCE [LARGE SCALE GENOMIC DNA]</scope>
    <source>
        <strain evidence="3">CBS 115943 / IPO323</strain>
    </source>
</reference>
<dbReference type="KEGG" id="ztr:MYCGRDRAFT_102274"/>
<dbReference type="GeneID" id="13403058"/>
<dbReference type="RefSeq" id="XP_003857487.1">
    <property type="nucleotide sequence ID" value="XM_003857439.1"/>
</dbReference>
<proteinExistence type="predicted"/>
<feature type="non-terminal residue" evidence="2">
    <location>
        <position position="139"/>
    </location>
</feature>
<accession>F9WZZ3</accession>
<feature type="region of interest" description="Disordered" evidence="1">
    <location>
        <begin position="39"/>
        <end position="58"/>
    </location>
</feature>
<feature type="region of interest" description="Disordered" evidence="1">
    <location>
        <begin position="65"/>
        <end position="139"/>
    </location>
</feature>
<organism evidence="2 3">
    <name type="scientific">Zymoseptoria tritici (strain CBS 115943 / IPO323)</name>
    <name type="common">Speckled leaf blotch fungus</name>
    <name type="synonym">Septoria tritici</name>
    <dbReference type="NCBI Taxonomy" id="336722"/>
    <lineage>
        <taxon>Eukaryota</taxon>
        <taxon>Fungi</taxon>
        <taxon>Dikarya</taxon>
        <taxon>Ascomycota</taxon>
        <taxon>Pezizomycotina</taxon>
        <taxon>Dothideomycetes</taxon>
        <taxon>Dothideomycetidae</taxon>
        <taxon>Mycosphaerellales</taxon>
        <taxon>Mycosphaerellaceae</taxon>
        <taxon>Zymoseptoria</taxon>
    </lineage>
</organism>
<protein>
    <submittedName>
        <fullName evidence="2">Uncharacterized protein</fullName>
    </submittedName>
</protein>
<evidence type="ECO:0000256" key="1">
    <source>
        <dbReference type="SAM" id="MobiDB-lite"/>
    </source>
</evidence>
<keyword evidence="3" id="KW-1185">Reference proteome</keyword>
<sequence length="139" mass="15388">MARRSSARLRERSTTPKRVSLSHDAITRTPRTMPAKLSSLQESDEMPGAFPSSVSPSENKLVLNPVIPKNLATPSKATPIKPSEQEMHPQLHHQSTAKPLDEARHLGFSNMGAHTEPPRQTNRLAMLQGTPTRARDLEQ</sequence>
<dbReference type="eggNOG" id="ENOG502T00Q">
    <property type="taxonomic scope" value="Eukaryota"/>
</dbReference>
<dbReference type="InParanoid" id="F9WZZ3"/>
<dbReference type="OrthoDB" id="5204833at2759"/>
<evidence type="ECO:0000313" key="3">
    <source>
        <dbReference type="Proteomes" id="UP000008062"/>
    </source>
</evidence>
<dbReference type="HOGENOM" id="CLU_1850043_0_0_1"/>
<dbReference type="Proteomes" id="UP000008062">
    <property type="component" value="Chromosome 1"/>
</dbReference>
<dbReference type="AlphaFoldDB" id="F9WZZ3"/>
<name>F9WZZ3_ZYMTI</name>
<dbReference type="STRING" id="336722.F9WZZ3"/>
<dbReference type="EMBL" id="CM001196">
    <property type="protein sequence ID" value="EGP92463.1"/>
    <property type="molecule type" value="Genomic_DNA"/>
</dbReference>